<protein>
    <submittedName>
        <fullName evidence="2">Uncharacterized protein</fullName>
    </submittedName>
</protein>
<comment type="caution">
    <text evidence="2">The sequence shown here is derived from an EMBL/GenBank/DDBJ whole genome shotgun (WGS) entry which is preliminary data.</text>
</comment>
<feature type="non-terminal residue" evidence="2">
    <location>
        <position position="282"/>
    </location>
</feature>
<dbReference type="AlphaFoldDB" id="A0A4S4L109"/>
<sequence>MSSSSSSSASRPPLSDYFYDAIASADAVSSSAPPLYDQDFFDQQAIAWSEKNYQALDQAERMKSAMVSPRVLDLQPSLFLPGSPPRVKQESLSLYASLPDPLSYFPDPAPQTAPPSAYAQQPPTDMPSASLYYQPQTDMDMSDLAAYSAAAAVSLMAAPSSSYVQQQQQQQSTTDYAPASPELQYPLSAHSPRLVLLLWRRSRVATVPRRLRSSQQQQQQFVGAFGSSSPPALTHGSDLDDEDEDEMESGESEVEEFVDEGDDGDDDDDDDFVLHSRARRSR</sequence>
<evidence type="ECO:0000313" key="3">
    <source>
        <dbReference type="Proteomes" id="UP000310158"/>
    </source>
</evidence>
<dbReference type="EMBL" id="SGPL01001075">
    <property type="protein sequence ID" value="THH04952.1"/>
    <property type="molecule type" value="Genomic_DNA"/>
</dbReference>
<feature type="region of interest" description="Disordered" evidence="1">
    <location>
        <begin position="105"/>
        <end position="132"/>
    </location>
</feature>
<feature type="compositionally biased region" description="Acidic residues" evidence="1">
    <location>
        <begin position="239"/>
        <end position="271"/>
    </location>
</feature>
<proteinExistence type="predicted"/>
<gene>
    <name evidence="2" type="ORF">EW146_g10038</name>
</gene>
<accession>A0A4S4L109</accession>
<reference evidence="2 3" key="1">
    <citation type="submission" date="2019-02" db="EMBL/GenBank/DDBJ databases">
        <title>Genome sequencing of the rare red list fungi Bondarzewia mesenterica.</title>
        <authorList>
            <person name="Buettner E."/>
            <person name="Kellner H."/>
        </authorList>
    </citation>
    <scope>NUCLEOTIDE SEQUENCE [LARGE SCALE GENOMIC DNA]</scope>
    <source>
        <strain evidence="2 3">DSM 108281</strain>
    </source>
</reference>
<evidence type="ECO:0000256" key="1">
    <source>
        <dbReference type="SAM" id="MobiDB-lite"/>
    </source>
</evidence>
<keyword evidence="3" id="KW-1185">Reference proteome</keyword>
<organism evidence="2 3">
    <name type="scientific">Bondarzewia mesenterica</name>
    <dbReference type="NCBI Taxonomy" id="1095465"/>
    <lineage>
        <taxon>Eukaryota</taxon>
        <taxon>Fungi</taxon>
        <taxon>Dikarya</taxon>
        <taxon>Basidiomycota</taxon>
        <taxon>Agaricomycotina</taxon>
        <taxon>Agaricomycetes</taxon>
        <taxon>Russulales</taxon>
        <taxon>Bondarzewiaceae</taxon>
        <taxon>Bondarzewia</taxon>
    </lineage>
</organism>
<feature type="region of interest" description="Disordered" evidence="1">
    <location>
        <begin position="210"/>
        <end position="282"/>
    </location>
</feature>
<evidence type="ECO:0000313" key="2">
    <source>
        <dbReference type="EMBL" id="THH04952.1"/>
    </source>
</evidence>
<dbReference type="Proteomes" id="UP000310158">
    <property type="component" value="Unassembled WGS sequence"/>
</dbReference>
<name>A0A4S4L109_9AGAM</name>